<comment type="caution">
    <text evidence="1">The sequence shown here is derived from an EMBL/GenBank/DDBJ whole genome shotgun (WGS) entry which is preliminary data.</text>
</comment>
<keyword evidence="2" id="KW-1185">Reference proteome</keyword>
<dbReference type="AlphaFoldDB" id="A0A545TFP9"/>
<dbReference type="Proteomes" id="UP000319732">
    <property type="component" value="Unassembled WGS sequence"/>
</dbReference>
<reference evidence="1 2" key="1">
    <citation type="submission" date="2019-06" db="EMBL/GenBank/DDBJ databases">
        <title>Whole genome sequence for Cellvibrionaceae sp. R142.</title>
        <authorList>
            <person name="Wang G."/>
        </authorList>
    </citation>
    <scope>NUCLEOTIDE SEQUENCE [LARGE SCALE GENOMIC DNA]</scope>
    <source>
        <strain evidence="1 2">R142</strain>
    </source>
</reference>
<proteinExistence type="predicted"/>
<dbReference type="RefSeq" id="WP_142905266.1">
    <property type="nucleotide sequence ID" value="NZ_ML660095.1"/>
</dbReference>
<name>A0A545TFP9_9GAMM</name>
<protein>
    <submittedName>
        <fullName evidence="1">Uncharacterized protein</fullName>
    </submittedName>
</protein>
<evidence type="ECO:0000313" key="2">
    <source>
        <dbReference type="Proteomes" id="UP000319732"/>
    </source>
</evidence>
<gene>
    <name evidence="1" type="ORF">FKG94_15725</name>
</gene>
<accession>A0A545TFP9</accession>
<dbReference type="OrthoDB" id="5624986at2"/>
<dbReference type="EMBL" id="VHSG01000015">
    <property type="protein sequence ID" value="TQV76057.1"/>
    <property type="molecule type" value="Genomic_DNA"/>
</dbReference>
<sequence length="104" mass="11957">MFIFTITAKPYPNNKDVDKDVTGASIKAWINFPEREAAEMVANFYIHQNGWGPENTTEALWVEEKDIAEEDREFYREALEYGSTFIFNIWGGKPQAAGDETDEE</sequence>
<evidence type="ECO:0000313" key="1">
    <source>
        <dbReference type="EMBL" id="TQV76057.1"/>
    </source>
</evidence>
<organism evidence="1 2">
    <name type="scientific">Exilibacterium tricleocarpae</name>
    <dbReference type="NCBI Taxonomy" id="2591008"/>
    <lineage>
        <taxon>Bacteria</taxon>
        <taxon>Pseudomonadati</taxon>
        <taxon>Pseudomonadota</taxon>
        <taxon>Gammaproteobacteria</taxon>
        <taxon>Cellvibrionales</taxon>
        <taxon>Cellvibrionaceae</taxon>
        <taxon>Exilibacterium</taxon>
    </lineage>
</organism>